<evidence type="ECO:0008006" key="4">
    <source>
        <dbReference type="Google" id="ProtNLM"/>
    </source>
</evidence>
<protein>
    <recommendedName>
        <fullName evidence="4">Ribosome biogenesis regulatory protein</fullName>
    </recommendedName>
</protein>
<evidence type="ECO:0000313" key="2">
    <source>
        <dbReference type="EMBL" id="CAK0907468.1"/>
    </source>
</evidence>
<sequence>MPELPASAAEPRDLPRSAPVALAPPEPAAPAVPAAPASNERHEWMVSETFGSRQLPAGFNAVAQTVFRRVGDAFKQEFDATSSHLPSYHPPSSSTHFLPHAREDASGFARSIASELQGQVGQLLDLSNSDSDAMGTLCKSPVDAGPADPEMGRLDVYAEELEASDFKFSLAGRDIAANRWKRRIKKGADRAAFNGKDQAGKDQMKKDFAKGEYDNHVEEKKIVEKKKKKKES</sequence>
<organism evidence="2 3">
    <name type="scientific">Prorocentrum cordatum</name>
    <dbReference type="NCBI Taxonomy" id="2364126"/>
    <lineage>
        <taxon>Eukaryota</taxon>
        <taxon>Sar</taxon>
        <taxon>Alveolata</taxon>
        <taxon>Dinophyceae</taxon>
        <taxon>Prorocentrales</taxon>
        <taxon>Prorocentraceae</taxon>
        <taxon>Prorocentrum</taxon>
    </lineage>
</organism>
<reference evidence="2" key="1">
    <citation type="submission" date="2023-10" db="EMBL/GenBank/DDBJ databases">
        <authorList>
            <person name="Chen Y."/>
            <person name="Shah S."/>
            <person name="Dougan E. K."/>
            <person name="Thang M."/>
            <person name="Chan C."/>
        </authorList>
    </citation>
    <scope>NUCLEOTIDE SEQUENCE [LARGE SCALE GENOMIC DNA]</scope>
</reference>
<gene>
    <name evidence="2" type="ORF">PCOR1329_LOCUS82470</name>
</gene>
<accession>A0ABN9Y4K9</accession>
<evidence type="ECO:0000256" key="1">
    <source>
        <dbReference type="SAM" id="MobiDB-lite"/>
    </source>
</evidence>
<proteinExistence type="predicted"/>
<dbReference type="Proteomes" id="UP001189429">
    <property type="component" value="Unassembled WGS sequence"/>
</dbReference>
<comment type="caution">
    <text evidence="2">The sequence shown here is derived from an EMBL/GenBank/DDBJ whole genome shotgun (WGS) entry which is preliminary data.</text>
</comment>
<feature type="region of interest" description="Disordered" evidence="1">
    <location>
        <begin position="1"/>
        <end position="40"/>
    </location>
</feature>
<feature type="compositionally biased region" description="Basic and acidic residues" evidence="1">
    <location>
        <begin position="198"/>
        <end position="212"/>
    </location>
</feature>
<keyword evidence="3" id="KW-1185">Reference proteome</keyword>
<feature type="region of interest" description="Disordered" evidence="1">
    <location>
        <begin position="187"/>
        <end position="212"/>
    </location>
</feature>
<dbReference type="EMBL" id="CAUYUJ010021860">
    <property type="protein sequence ID" value="CAK0907468.1"/>
    <property type="molecule type" value="Genomic_DNA"/>
</dbReference>
<evidence type="ECO:0000313" key="3">
    <source>
        <dbReference type="Proteomes" id="UP001189429"/>
    </source>
</evidence>
<name>A0ABN9Y4K9_9DINO</name>